<evidence type="ECO:0000313" key="2">
    <source>
        <dbReference type="EMBL" id="USW00241.1"/>
    </source>
</evidence>
<feature type="region of interest" description="Disordered" evidence="1">
    <location>
        <begin position="14"/>
        <end position="68"/>
    </location>
</feature>
<dbReference type="KEGG" id="ppeg:KUA23_24990"/>
<evidence type="ECO:0000313" key="3">
    <source>
        <dbReference type="Proteomes" id="UP001056907"/>
    </source>
</evidence>
<organism evidence="2 3">
    <name type="scientific">Pseudomonas pergaminensis</name>
    <dbReference type="NCBI Taxonomy" id="2853159"/>
    <lineage>
        <taxon>Bacteria</taxon>
        <taxon>Pseudomonadati</taxon>
        <taxon>Pseudomonadota</taxon>
        <taxon>Gammaproteobacteria</taxon>
        <taxon>Pseudomonadales</taxon>
        <taxon>Pseudomonadaceae</taxon>
        <taxon>Pseudomonas</taxon>
    </lineage>
</organism>
<name>A0ABD7TF29_9PSED</name>
<reference evidence="2" key="1">
    <citation type="journal article" date="2022" name="Front. Plant Sci.">
        <title>Agronomic efficiency and genome mining analysis of the wheat-biostimulant rhizospheric bacterium Pseudomonas pergaminensis sp. nov. strain 1008T.</title>
        <authorList>
            <person name="Diaz M."/>
            <person name="Bach T."/>
            <person name="Gonzalez Anta G."/>
            <person name="Agaras B."/>
            <person name="Wibberg D."/>
            <person name="Noguera F."/>
            <person name="Canciani W."/>
            <person name="Valverde C."/>
        </authorList>
    </citation>
    <scope>NUCLEOTIDE SEQUENCE</scope>
    <source>
        <strain evidence="2">1008</strain>
    </source>
</reference>
<dbReference type="EMBL" id="CP078013">
    <property type="protein sequence ID" value="USW00241.1"/>
    <property type="molecule type" value="Genomic_DNA"/>
</dbReference>
<feature type="compositionally biased region" description="Polar residues" evidence="1">
    <location>
        <begin position="42"/>
        <end position="61"/>
    </location>
</feature>
<dbReference type="Proteomes" id="UP001056907">
    <property type="component" value="Chromosome"/>
</dbReference>
<protein>
    <submittedName>
        <fullName evidence="2">Uncharacterized protein</fullName>
    </submittedName>
</protein>
<proteinExistence type="predicted"/>
<dbReference type="AlphaFoldDB" id="A0ABD7TF29"/>
<feature type="compositionally biased region" description="Basic and acidic residues" evidence="1">
    <location>
        <begin position="23"/>
        <end position="41"/>
    </location>
</feature>
<dbReference type="RefSeq" id="WP_252993015.1">
    <property type="nucleotide sequence ID" value="NZ_CP078013.2"/>
</dbReference>
<evidence type="ECO:0000256" key="1">
    <source>
        <dbReference type="SAM" id="MobiDB-lite"/>
    </source>
</evidence>
<accession>A0ABD7TF29</accession>
<gene>
    <name evidence="2" type="ORF">KUA23_24990</name>
</gene>
<reference evidence="2" key="2">
    <citation type="submission" date="2024-04" db="EMBL/GenBank/DDBJ databases">
        <authorList>
            <person name="Diaz M."/>
            <person name="Bach T."/>
            <person name="Gonzalez Anta G."/>
            <person name="Agaras B."/>
            <person name="Wibberg D."/>
            <person name="Noguera F."/>
            <person name="Canciani W."/>
            <person name="Ybarra T."/>
            <person name="Nunez M.L."/>
            <person name="Valverde C."/>
        </authorList>
    </citation>
    <scope>NUCLEOTIDE SEQUENCE</scope>
    <source>
        <strain evidence="2">1008</strain>
    </source>
</reference>
<sequence length="68" mass="7542">MDISNLQTLNIFHYSTLPQDAGESQRTKHNIEDIHSERNAEDNNSGAASNNRRKGNGNTDSLGRGYLP</sequence>